<name>A0ABN9A9Y8_9NEOB</name>
<feature type="region of interest" description="Disordered" evidence="1">
    <location>
        <begin position="404"/>
        <end position="439"/>
    </location>
</feature>
<gene>
    <name evidence="2" type="ORF">SPARVUS_LOCUS273814</name>
</gene>
<feature type="compositionally biased region" description="Polar residues" evidence="1">
    <location>
        <begin position="22"/>
        <end position="47"/>
    </location>
</feature>
<feature type="compositionally biased region" description="Polar residues" evidence="1">
    <location>
        <begin position="404"/>
        <end position="413"/>
    </location>
</feature>
<sequence length="460" mass="50677">MFTQSSNQSSPESSKKSATKSNAQTEYQQGTRTWSKQRDLSNSQMSKKQPDKKKEVSGSQTLDPSAVDCLEFWRVSGESLSLSTPETSRLSELHIRSDTCGQPMTSNIQRTTQMPSEREASVPSETLPGLVLEEQQRPSSSSGTPNQHKLEQVMQTLDPIISTSPGQYETLPHTLVHLHTEILREGNSPRQSTLKVPKQYAVKSFKQTLVKPAPKNTRHSVAPPVPPTSSPSSVQRRSEACNPNQTPPKPGCYMSRIKHVDHLSIKQPPTDMNGQVPPPPQNVVEPSNEVSRVLQPQVMEYNYCAKGLKDAYGSVQREASNPCSKWKRELRKASENAESKLENSHMDLDKDSTEQKTADNPKNSSLGRTGSNTSKKIKNDLGIRRVLTNKDGTLGSISSLVTKQPASTKLVNTETRDMKVSSGPAKPPSTKVTGASKREERVHVLLTAIPQKQNAKIASR</sequence>
<evidence type="ECO:0000256" key="1">
    <source>
        <dbReference type="SAM" id="MobiDB-lite"/>
    </source>
</evidence>
<feature type="compositionally biased region" description="Polar residues" evidence="1">
    <location>
        <begin position="137"/>
        <end position="147"/>
    </location>
</feature>
<proteinExistence type="predicted"/>
<feature type="compositionally biased region" description="Low complexity" evidence="1">
    <location>
        <begin position="1"/>
        <end position="12"/>
    </location>
</feature>
<feature type="compositionally biased region" description="Polar residues" evidence="1">
    <location>
        <begin position="360"/>
        <end position="374"/>
    </location>
</feature>
<dbReference type="Proteomes" id="UP001162483">
    <property type="component" value="Unassembled WGS sequence"/>
</dbReference>
<feature type="compositionally biased region" description="Polar residues" evidence="1">
    <location>
        <begin position="99"/>
        <end position="115"/>
    </location>
</feature>
<accession>A0ABN9A9Y8</accession>
<comment type="caution">
    <text evidence="2">The sequence shown here is derived from an EMBL/GenBank/DDBJ whole genome shotgun (WGS) entry which is preliminary data.</text>
</comment>
<feature type="region of interest" description="Disordered" evidence="1">
    <location>
        <begin position="1"/>
        <end position="63"/>
    </location>
</feature>
<feature type="compositionally biased region" description="Basic and acidic residues" evidence="1">
    <location>
        <begin position="334"/>
        <end position="359"/>
    </location>
</feature>
<evidence type="ECO:0000313" key="3">
    <source>
        <dbReference type="Proteomes" id="UP001162483"/>
    </source>
</evidence>
<feature type="compositionally biased region" description="Polar residues" evidence="1">
    <location>
        <begin position="78"/>
        <end position="88"/>
    </location>
</feature>
<protein>
    <submittedName>
        <fullName evidence="2">Uncharacterized protein</fullName>
    </submittedName>
</protein>
<organism evidence="2 3">
    <name type="scientific">Staurois parvus</name>
    <dbReference type="NCBI Taxonomy" id="386267"/>
    <lineage>
        <taxon>Eukaryota</taxon>
        <taxon>Metazoa</taxon>
        <taxon>Chordata</taxon>
        <taxon>Craniata</taxon>
        <taxon>Vertebrata</taxon>
        <taxon>Euteleostomi</taxon>
        <taxon>Amphibia</taxon>
        <taxon>Batrachia</taxon>
        <taxon>Anura</taxon>
        <taxon>Neobatrachia</taxon>
        <taxon>Ranoidea</taxon>
        <taxon>Ranidae</taxon>
        <taxon>Staurois</taxon>
    </lineage>
</organism>
<feature type="region of interest" description="Disordered" evidence="1">
    <location>
        <begin position="78"/>
        <end position="148"/>
    </location>
</feature>
<keyword evidence="3" id="KW-1185">Reference proteome</keyword>
<reference evidence="2" key="1">
    <citation type="submission" date="2023-05" db="EMBL/GenBank/DDBJ databases">
        <authorList>
            <person name="Stuckert A."/>
        </authorList>
    </citation>
    <scope>NUCLEOTIDE SEQUENCE</scope>
</reference>
<evidence type="ECO:0000313" key="2">
    <source>
        <dbReference type="EMBL" id="CAI9532794.1"/>
    </source>
</evidence>
<feature type="region of interest" description="Disordered" evidence="1">
    <location>
        <begin position="334"/>
        <end position="377"/>
    </location>
</feature>
<dbReference type="EMBL" id="CATNWA010000084">
    <property type="protein sequence ID" value="CAI9532794.1"/>
    <property type="molecule type" value="Genomic_DNA"/>
</dbReference>
<feature type="region of interest" description="Disordered" evidence="1">
    <location>
        <begin position="209"/>
        <end position="253"/>
    </location>
</feature>